<reference evidence="1 2" key="1">
    <citation type="submission" date="2018-09" db="EMBL/GenBank/DDBJ databases">
        <title>Characterization of the phylogenetic diversity of five novel species belonging to the genus Bifidobacterium.</title>
        <authorList>
            <person name="Lugli G.A."/>
            <person name="Duranti S."/>
            <person name="Milani C."/>
        </authorList>
    </citation>
    <scope>NUCLEOTIDE SEQUENCE [LARGE SCALE GENOMIC DNA]</scope>
    <source>
        <strain evidence="1 2">2034B</strain>
    </source>
</reference>
<dbReference type="Proteomes" id="UP000287533">
    <property type="component" value="Unassembled WGS sequence"/>
</dbReference>
<keyword evidence="2" id="KW-1185">Reference proteome</keyword>
<gene>
    <name evidence="1" type="ORF">D2E25_0541</name>
</gene>
<name>A0A430FN16_9BIFI</name>
<comment type="caution">
    <text evidence="1">The sequence shown here is derived from an EMBL/GenBank/DDBJ whole genome shotgun (WGS) entry which is preliminary data.</text>
</comment>
<dbReference type="AlphaFoldDB" id="A0A430FN16"/>
<dbReference type="EMBL" id="QXGL01000001">
    <property type="protein sequence ID" value="RSX54233.1"/>
    <property type="molecule type" value="Genomic_DNA"/>
</dbReference>
<sequence length="131" mass="14229">MGEPVERHGRISITRRTPDGAVIHTDVRITTVDVNADVSDGSSVSAQWVPMDSGECFDPESCCDAREKAMIRALRAYLRPQEAPECLLTRLRDTLDRCCGENQCDGDIETATGCPCGNPRCDGSCSRSCCS</sequence>
<accession>A0A430FN16</accession>
<evidence type="ECO:0000313" key="2">
    <source>
        <dbReference type="Proteomes" id="UP000287533"/>
    </source>
</evidence>
<protein>
    <submittedName>
        <fullName evidence="1">Uncharacterized protein</fullName>
    </submittedName>
</protein>
<proteinExistence type="predicted"/>
<organism evidence="1 2">
    <name type="scientific">Bifidobacterium goeldii</name>
    <dbReference type="NCBI Taxonomy" id="2306975"/>
    <lineage>
        <taxon>Bacteria</taxon>
        <taxon>Bacillati</taxon>
        <taxon>Actinomycetota</taxon>
        <taxon>Actinomycetes</taxon>
        <taxon>Bifidobacteriales</taxon>
        <taxon>Bifidobacteriaceae</taxon>
        <taxon>Bifidobacterium</taxon>
    </lineage>
</organism>
<evidence type="ECO:0000313" key="1">
    <source>
        <dbReference type="EMBL" id="RSX54233.1"/>
    </source>
</evidence>